<feature type="region of interest" description="Disordered" evidence="1">
    <location>
        <begin position="132"/>
        <end position="169"/>
    </location>
</feature>
<protein>
    <submittedName>
        <fullName evidence="2">Uncharacterized protein</fullName>
    </submittedName>
</protein>
<feature type="region of interest" description="Disordered" evidence="1">
    <location>
        <begin position="713"/>
        <end position="781"/>
    </location>
</feature>
<feature type="region of interest" description="Disordered" evidence="1">
    <location>
        <begin position="587"/>
        <end position="646"/>
    </location>
</feature>
<feature type="region of interest" description="Disordered" evidence="1">
    <location>
        <begin position="276"/>
        <end position="301"/>
    </location>
</feature>
<feature type="compositionally biased region" description="Gly residues" evidence="1">
    <location>
        <begin position="716"/>
        <end position="736"/>
    </location>
</feature>
<feature type="compositionally biased region" description="Low complexity" evidence="1">
    <location>
        <begin position="763"/>
        <end position="781"/>
    </location>
</feature>
<dbReference type="EMBL" id="CAJNNW010026308">
    <property type="protein sequence ID" value="CAE8684361.1"/>
    <property type="molecule type" value="Genomic_DNA"/>
</dbReference>
<feature type="compositionally biased region" description="Gly residues" evidence="1">
    <location>
        <begin position="658"/>
        <end position="671"/>
    </location>
</feature>
<organism evidence="2 3">
    <name type="scientific">Polarella glacialis</name>
    <name type="common">Dinoflagellate</name>
    <dbReference type="NCBI Taxonomy" id="89957"/>
    <lineage>
        <taxon>Eukaryota</taxon>
        <taxon>Sar</taxon>
        <taxon>Alveolata</taxon>
        <taxon>Dinophyceae</taxon>
        <taxon>Suessiales</taxon>
        <taxon>Suessiaceae</taxon>
        <taxon>Polarella</taxon>
    </lineage>
</organism>
<gene>
    <name evidence="2" type="ORF">PGLA2088_LOCUS23920</name>
</gene>
<accession>A0A813JN43</accession>
<proteinExistence type="predicted"/>
<feature type="region of interest" description="Disordered" evidence="1">
    <location>
        <begin position="658"/>
        <end position="698"/>
    </location>
</feature>
<dbReference type="Proteomes" id="UP000626109">
    <property type="component" value="Unassembled WGS sequence"/>
</dbReference>
<comment type="caution">
    <text evidence="2">The sequence shown here is derived from an EMBL/GenBank/DDBJ whole genome shotgun (WGS) entry which is preliminary data.</text>
</comment>
<dbReference type="AlphaFoldDB" id="A0A813JN43"/>
<evidence type="ECO:0000313" key="3">
    <source>
        <dbReference type="Proteomes" id="UP000626109"/>
    </source>
</evidence>
<name>A0A813JN43_POLGL</name>
<evidence type="ECO:0000256" key="1">
    <source>
        <dbReference type="SAM" id="MobiDB-lite"/>
    </source>
</evidence>
<evidence type="ECO:0000313" key="2">
    <source>
        <dbReference type="EMBL" id="CAE8684361.1"/>
    </source>
</evidence>
<feature type="compositionally biased region" description="Polar residues" evidence="1">
    <location>
        <begin position="276"/>
        <end position="285"/>
    </location>
</feature>
<sequence length="781" mass="81310">MWNSWISNGASWNRDAEHEQSSIEFLESLQHPPYEPQAIREKAVLIPQLPRALGSKSDRDSWPVLGEGFEPLGPMLRSLEFQVGALFELMDAHSSREEADASVIEVIDRKRDSVVETFEAVKDALWWQDRRQRQAKRQASPNPSARRDGLLPPERGAPWADGGPPDATSGLLELEALQSQLDQRIAAVVEDERLSDGEMSVVLSWGFCFSNSKVSAFQGAGSNHRSSYTRLSFTYTLSVEAQAQPPRPEPKSQAHKRRLHRVFPSHPVHPVQFHKLQTASTQAQPRRQRGSGMGNAASEVVAAAAEEVRQPAAAGADPLSPPPPPGDLQPEYALALVFLRILLPAASAVELFLVQVKALGKWDTLWCSAAGRFEIRPMMNFPPPLPDGLRRLNKRKRIDTRNSGQAVDGDADLDIPAAEPVQQQSAQSSNIIAPQRFRLLADDIRRWLPQLPAFVPESDVALNDTSIRDQAMAHIQWLEEVADQLDNKNKSEGTSSRVSGGWTYKSSLTIRCWLLSLVLRSGSCMKLATQRAINTVIPSSLLQQALAIQAIAGAALISSPFAAGDRALIQDLGQQIVNHIAVGGRGGGGGGPAGPGGGGGFVGGPPGLGGGGGGGFGGGPPGPGGGGGGGFGGGPPGPGGGGGGGFYGLLPGPGGFGGFIGSFVDGPGGGEPTSPMSDQGTGAGSLGPGSDAADSHGDSSCMSFLGAHFPEAPWHGPGGAGGPDLGGAPCPGGGAAEAGIQAAARNSNKRPAASATASNKRPAAAGATTMKRPAAAAPKKK</sequence>
<reference evidence="2" key="1">
    <citation type="submission" date="2021-02" db="EMBL/GenBank/DDBJ databases">
        <authorList>
            <person name="Dougan E. K."/>
            <person name="Rhodes N."/>
            <person name="Thang M."/>
            <person name="Chan C."/>
        </authorList>
    </citation>
    <scope>NUCLEOTIDE SEQUENCE</scope>
</reference>